<proteinExistence type="inferred from homology"/>
<feature type="transmembrane region" description="Helical" evidence="7">
    <location>
        <begin position="188"/>
        <end position="212"/>
    </location>
</feature>
<accession>A0AAN9V2B4</accession>
<reference evidence="9 10" key="1">
    <citation type="submission" date="2024-02" db="EMBL/GenBank/DDBJ databases">
        <title>De novo assembly and annotation of 12 fungi associated with fruit tree decline syndrome in Ontario, Canada.</title>
        <authorList>
            <person name="Sulman M."/>
            <person name="Ellouze W."/>
            <person name="Ilyukhin E."/>
        </authorList>
    </citation>
    <scope>NUCLEOTIDE SEQUENCE [LARGE SCALE GENOMIC DNA]</scope>
    <source>
        <strain evidence="9 10">M11/M66-122</strain>
    </source>
</reference>
<feature type="transmembrane region" description="Helical" evidence="7">
    <location>
        <begin position="224"/>
        <end position="243"/>
    </location>
</feature>
<evidence type="ECO:0000256" key="5">
    <source>
        <dbReference type="ARBA" id="ARBA00038359"/>
    </source>
</evidence>
<evidence type="ECO:0000256" key="7">
    <source>
        <dbReference type="SAM" id="Phobius"/>
    </source>
</evidence>
<feature type="transmembrane region" description="Helical" evidence="7">
    <location>
        <begin position="31"/>
        <end position="51"/>
    </location>
</feature>
<dbReference type="InterPro" id="IPR052337">
    <property type="entry name" value="SAT4-like"/>
</dbReference>
<keyword evidence="3 7" id="KW-1133">Transmembrane helix</keyword>
<feature type="compositionally biased region" description="Basic and acidic residues" evidence="6">
    <location>
        <begin position="338"/>
        <end position="348"/>
    </location>
</feature>
<keyword evidence="4 7" id="KW-0472">Membrane</keyword>
<comment type="caution">
    <text evidence="9">The sequence shown here is derived from an EMBL/GenBank/DDBJ whole genome shotgun (WGS) entry which is preliminary data.</text>
</comment>
<feature type="compositionally biased region" description="Basic residues" evidence="6">
    <location>
        <begin position="315"/>
        <end position="328"/>
    </location>
</feature>
<feature type="transmembrane region" description="Helical" evidence="7">
    <location>
        <begin position="144"/>
        <end position="168"/>
    </location>
</feature>
<dbReference type="GO" id="GO:0016020">
    <property type="term" value="C:membrane"/>
    <property type="evidence" value="ECO:0007669"/>
    <property type="project" value="UniProtKB-SubCell"/>
</dbReference>
<dbReference type="PANTHER" id="PTHR33048">
    <property type="entry name" value="PTH11-LIKE INTEGRAL MEMBRANE PROTEIN (AFU_ORTHOLOGUE AFUA_5G11245)"/>
    <property type="match status" value="1"/>
</dbReference>
<dbReference type="Proteomes" id="UP001320420">
    <property type="component" value="Unassembled WGS sequence"/>
</dbReference>
<sequence>MSLDLSAFYGDPPPGEDRWAAGTNSSRQQTIGAATLTVATLVYALRVFSRLSIAQVKLRTDDWLAGAAMISCWCFYGCTMGMIKFGGCGRNIWQVTYGEYQVLLKWTVSVNIFYMLSSDLAKLSLLFLYLRITPDNRFHIVVKTLAAAFALYALVYAMISIFSCRPISASWDLALMAAGSTCINKANFFLAASVANIVMDVIILVMPVPIIIPLQIPRRQKASLLLLFATGGFVIVVAIYNSVLTVNLFLSNNYTWGLSYELSWMYAELSACVICASASSLKPVFVRCIPGLFSSHFGYSGESSGAGDGTGGSRKDRRQRSQSKKSRKHGDAIELESGDERSESGRKGCCDEDEVKLWSRPNFFKRGDDSALTKVQVSVSKGDSNFSGSHVDTNHLDWRSGSTPPVDSPLSRTNLEINVVRSAEVTYSPIERHPSVAF</sequence>
<feature type="region of interest" description="Disordered" evidence="6">
    <location>
        <begin position="302"/>
        <end position="348"/>
    </location>
</feature>
<dbReference type="PANTHER" id="PTHR33048:SF124">
    <property type="entry name" value="INTEGRAL MEMBRANE PROTEIN"/>
    <property type="match status" value="1"/>
</dbReference>
<evidence type="ECO:0000256" key="4">
    <source>
        <dbReference type="ARBA" id="ARBA00023136"/>
    </source>
</evidence>
<keyword evidence="10" id="KW-1185">Reference proteome</keyword>
<evidence type="ECO:0000313" key="9">
    <source>
        <dbReference type="EMBL" id="KAK7756805.1"/>
    </source>
</evidence>
<feature type="transmembrane region" description="Helical" evidence="7">
    <location>
        <begin position="112"/>
        <end position="132"/>
    </location>
</feature>
<evidence type="ECO:0000259" key="8">
    <source>
        <dbReference type="Pfam" id="PF20684"/>
    </source>
</evidence>
<feature type="domain" description="Rhodopsin" evidence="8">
    <location>
        <begin position="45"/>
        <end position="286"/>
    </location>
</feature>
<comment type="subcellular location">
    <subcellularLocation>
        <location evidence="1">Membrane</location>
        <topology evidence="1">Multi-pass membrane protein</topology>
    </subcellularLocation>
</comment>
<feature type="transmembrane region" description="Helical" evidence="7">
    <location>
        <begin position="63"/>
        <end position="83"/>
    </location>
</feature>
<protein>
    <recommendedName>
        <fullName evidence="8">Rhodopsin domain-containing protein</fullName>
    </recommendedName>
</protein>
<gene>
    <name evidence="9" type="ORF">SLS62_001250</name>
</gene>
<organism evidence="9 10">
    <name type="scientific">Diatrype stigma</name>
    <dbReference type="NCBI Taxonomy" id="117547"/>
    <lineage>
        <taxon>Eukaryota</taxon>
        <taxon>Fungi</taxon>
        <taxon>Dikarya</taxon>
        <taxon>Ascomycota</taxon>
        <taxon>Pezizomycotina</taxon>
        <taxon>Sordariomycetes</taxon>
        <taxon>Xylariomycetidae</taxon>
        <taxon>Xylariales</taxon>
        <taxon>Diatrypaceae</taxon>
        <taxon>Diatrype</taxon>
    </lineage>
</organism>
<name>A0AAN9V2B4_9PEZI</name>
<evidence type="ECO:0000256" key="3">
    <source>
        <dbReference type="ARBA" id="ARBA00022989"/>
    </source>
</evidence>
<comment type="similarity">
    <text evidence="5">Belongs to the SAT4 family.</text>
</comment>
<dbReference type="InterPro" id="IPR049326">
    <property type="entry name" value="Rhodopsin_dom_fungi"/>
</dbReference>
<evidence type="ECO:0000313" key="10">
    <source>
        <dbReference type="Proteomes" id="UP001320420"/>
    </source>
</evidence>
<dbReference type="AlphaFoldDB" id="A0AAN9V2B4"/>
<evidence type="ECO:0000256" key="2">
    <source>
        <dbReference type="ARBA" id="ARBA00022692"/>
    </source>
</evidence>
<evidence type="ECO:0000256" key="6">
    <source>
        <dbReference type="SAM" id="MobiDB-lite"/>
    </source>
</evidence>
<dbReference type="EMBL" id="JAKJXP020000005">
    <property type="protein sequence ID" value="KAK7756805.1"/>
    <property type="molecule type" value="Genomic_DNA"/>
</dbReference>
<evidence type="ECO:0000256" key="1">
    <source>
        <dbReference type="ARBA" id="ARBA00004141"/>
    </source>
</evidence>
<keyword evidence="2 7" id="KW-0812">Transmembrane</keyword>
<dbReference type="Pfam" id="PF20684">
    <property type="entry name" value="Fung_rhodopsin"/>
    <property type="match status" value="1"/>
</dbReference>